<dbReference type="Pfam" id="PF00990">
    <property type="entry name" value="GGDEF"/>
    <property type="match status" value="1"/>
</dbReference>
<dbReference type="Gene3D" id="3.20.20.450">
    <property type="entry name" value="EAL domain"/>
    <property type="match status" value="1"/>
</dbReference>
<dbReference type="NCBIfam" id="TIGR00254">
    <property type="entry name" value="GGDEF"/>
    <property type="match status" value="1"/>
</dbReference>
<dbReference type="Gene3D" id="3.30.70.270">
    <property type="match status" value="1"/>
</dbReference>
<dbReference type="PROSITE" id="PS50883">
    <property type="entry name" value="EAL"/>
    <property type="match status" value="1"/>
</dbReference>
<dbReference type="OrthoDB" id="9804951at2"/>
<proteinExistence type="predicted"/>
<keyword evidence="1" id="KW-1133">Transmembrane helix</keyword>
<dbReference type="PANTHER" id="PTHR33121:SF71">
    <property type="entry name" value="OXYGEN SENSOR PROTEIN DOSP"/>
    <property type="match status" value="1"/>
</dbReference>
<dbReference type="EMBL" id="RKKB01000001">
    <property type="protein sequence ID" value="RPA35149.1"/>
    <property type="molecule type" value="Genomic_DNA"/>
</dbReference>
<dbReference type="Proteomes" id="UP000273778">
    <property type="component" value="Chromosome"/>
</dbReference>
<accession>A0A3N4EAB5</accession>
<dbReference type="InterPro" id="IPR035919">
    <property type="entry name" value="EAL_sf"/>
</dbReference>
<dbReference type="Pfam" id="PF00563">
    <property type="entry name" value="EAL"/>
    <property type="match status" value="1"/>
</dbReference>
<dbReference type="PROSITE" id="PS50887">
    <property type="entry name" value="GGDEF"/>
    <property type="match status" value="1"/>
</dbReference>
<name>A0A3N4EAB5_9GAMM</name>
<evidence type="ECO:0000259" key="3">
    <source>
        <dbReference type="PROSITE" id="PS50887"/>
    </source>
</evidence>
<keyword evidence="6" id="KW-1185">Reference proteome</keyword>
<keyword evidence="1" id="KW-0472">Membrane</keyword>
<dbReference type="InterPro" id="IPR043128">
    <property type="entry name" value="Rev_trsase/Diguanyl_cyclase"/>
</dbReference>
<dbReference type="GO" id="GO:0071111">
    <property type="term" value="F:cyclic-guanylate-specific phosphodiesterase activity"/>
    <property type="evidence" value="ECO:0007669"/>
    <property type="project" value="InterPro"/>
</dbReference>
<evidence type="ECO:0000313" key="4">
    <source>
        <dbReference type="EMBL" id="AZG37597.1"/>
    </source>
</evidence>
<dbReference type="EMBL" id="CP034073">
    <property type="protein sequence ID" value="AZG37597.1"/>
    <property type="molecule type" value="Genomic_DNA"/>
</dbReference>
<reference evidence="5" key="3">
    <citation type="submission" date="2018-11" db="EMBL/GenBank/DDBJ databases">
        <authorList>
            <person name="Hwang Y.J."/>
            <person name="Hwang C.Y."/>
        </authorList>
    </citation>
    <scope>NUCLEOTIDE SEQUENCE</scope>
    <source>
        <strain evidence="5">R106</strain>
    </source>
</reference>
<dbReference type="InterPro" id="IPR000160">
    <property type="entry name" value="GGDEF_dom"/>
</dbReference>
<dbReference type="KEGG" id="spsr:EGC80_21300"/>
<dbReference type="SMART" id="SM00267">
    <property type="entry name" value="GGDEF"/>
    <property type="match status" value="1"/>
</dbReference>
<reference evidence="7" key="2">
    <citation type="submission" date="2018-11" db="EMBL/GenBank/DDBJ databases">
        <title>Shewanella sp. R106.</title>
        <authorList>
            <person name="Hwang Y.J."/>
            <person name="Hwang C.Y."/>
        </authorList>
    </citation>
    <scope>NUCLEOTIDE SEQUENCE [LARGE SCALE GENOMIC DNA]</scope>
    <source>
        <strain evidence="7">R106</strain>
    </source>
</reference>
<dbReference type="InterPro" id="IPR001633">
    <property type="entry name" value="EAL_dom"/>
</dbReference>
<dbReference type="PANTHER" id="PTHR33121">
    <property type="entry name" value="CYCLIC DI-GMP PHOSPHODIESTERASE PDEF"/>
    <property type="match status" value="1"/>
</dbReference>
<sequence>MNYLLITMLFIIAVMLCIVAFIYWRQHRFIQRLTHSLELRLLNQDSFNIDSSSKSLKPLINVLHDLHQSSLFITERDKLTGLANRVGFKRKMLARMPISEGMLVLVDIHQFRFVNDLFGFLFGDKLLKAFAKRIDSLNCKAQFIARMNGNEFLLFYHQPLTIEQLLTIKNDLQRPFEIEQQPISIKMQLGVLSLSEHHADASLMLRRLDLALKKAKALKQPIAFYDQDDDKAQYRELLIINGLPKGLKQDQLFMVFQPKLDIKSGQCKQVEALIRWQHESLGLISPSEFIPLAEQTGMIDILSPWVLDNVLAQQAKWRNMGIYVNVALNLSSTDLDNPNLAVDVGTKLSQYLVPAESITIEITESALMISLEQTIMTLNQLRDIGVKLAIDDFGTGHSSLAYLRHLPVDEVKIDKAFLDEFETSKAAKQIVKTSIDLAKNLGFEVTVEGVESKSVLETLHLFGVDTIQGDYFAKPFTASEFEHIYPQLNYSQLNHPQIKHP</sequence>
<feature type="domain" description="GGDEF" evidence="3">
    <location>
        <begin position="99"/>
        <end position="227"/>
    </location>
</feature>
<feature type="domain" description="EAL" evidence="2">
    <location>
        <begin position="236"/>
        <end position="489"/>
    </location>
</feature>
<dbReference type="AlphaFoldDB" id="A0A3N4EAB5"/>
<dbReference type="SMART" id="SM00052">
    <property type="entry name" value="EAL"/>
    <property type="match status" value="1"/>
</dbReference>
<dbReference type="InterPro" id="IPR029787">
    <property type="entry name" value="Nucleotide_cyclase"/>
</dbReference>
<keyword evidence="1" id="KW-0812">Transmembrane</keyword>
<dbReference type="CDD" id="cd01948">
    <property type="entry name" value="EAL"/>
    <property type="match status" value="1"/>
</dbReference>
<feature type="transmembrane region" description="Helical" evidence="1">
    <location>
        <begin position="6"/>
        <end position="24"/>
    </location>
</feature>
<dbReference type="CDD" id="cd01949">
    <property type="entry name" value="GGDEF"/>
    <property type="match status" value="1"/>
</dbReference>
<organism evidence="5 7">
    <name type="scientific">Shewanella psychromarinicola</name>
    <dbReference type="NCBI Taxonomy" id="2487742"/>
    <lineage>
        <taxon>Bacteria</taxon>
        <taxon>Pseudomonadati</taxon>
        <taxon>Pseudomonadota</taxon>
        <taxon>Gammaproteobacteria</taxon>
        <taxon>Alteromonadales</taxon>
        <taxon>Shewanellaceae</taxon>
        <taxon>Shewanella</taxon>
    </lineage>
</organism>
<protein>
    <submittedName>
        <fullName evidence="5">Bifunctional diguanylate cyclase/phosphodiesterase</fullName>
    </submittedName>
</protein>
<evidence type="ECO:0000313" key="7">
    <source>
        <dbReference type="Proteomes" id="UP000278855"/>
    </source>
</evidence>
<dbReference type="InterPro" id="IPR050706">
    <property type="entry name" value="Cyclic-di-GMP_PDE-like"/>
</dbReference>
<dbReference type="SUPFAM" id="SSF141868">
    <property type="entry name" value="EAL domain-like"/>
    <property type="match status" value="1"/>
</dbReference>
<evidence type="ECO:0000313" key="6">
    <source>
        <dbReference type="Proteomes" id="UP000273778"/>
    </source>
</evidence>
<gene>
    <name evidence="5" type="ORF">EGC77_04975</name>
    <name evidence="4" type="ORF">EGC80_21300</name>
</gene>
<dbReference type="SUPFAM" id="SSF55073">
    <property type="entry name" value="Nucleotide cyclase"/>
    <property type="match status" value="1"/>
</dbReference>
<evidence type="ECO:0000259" key="2">
    <source>
        <dbReference type="PROSITE" id="PS50883"/>
    </source>
</evidence>
<evidence type="ECO:0000256" key="1">
    <source>
        <dbReference type="SAM" id="Phobius"/>
    </source>
</evidence>
<reference evidence="4 6" key="1">
    <citation type="submission" date="2018-11" db="EMBL/GenBank/DDBJ databases">
        <title>Shewanella sp. M2.</title>
        <authorList>
            <person name="Hwang Y.J."/>
            <person name="Hwang C.Y."/>
        </authorList>
    </citation>
    <scope>NUCLEOTIDE SEQUENCE [LARGE SCALE GENOMIC DNA]</scope>
    <source>
        <strain evidence="4 6">M2</strain>
    </source>
</reference>
<evidence type="ECO:0000313" key="5">
    <source>
        <dbReference type="EMBL" id="RPA35149.1"/>
    </source>
</evidence>
<dbReference type="Proteomes" id="UP000278855">
    <property type="component" value="Unassembled WGS sequence"/>
</dbReference>